<dbReference type="VEuPathDB" id="TriTrypDB:Lsey_0123_0160"/>
<accession>A0A0N0P5L4</accession>
<dbReference type="InterPro" id="IPR036310">
    <property type="entry name" value="Smp-1-like_sf"/>
</dbReference>
<reference evidence="2 3" key="1">
    <citation type="journal article" date="2015" name="PLoS Pathog.">
        <title>Leptomonas seymouri: Adaptations to the Dixenous Life Cycle Analyzed by Genome Sequencing, Transcriptome Profiling and Co-infection with Leishmania donovani.</title>
        <authorList>
            <person name="Kraeva N."/>
            <person name="Butenko A."/>
            <person name="Hlavacova J."/>
            <person name="Kostygov A."/>
            <person name="Myskova J."/>
            <person name="Grybchuk D."/>
            <person name="Lestinova T."/>
            <person name="Votypka J."/>
            <person name="Volf P."/>
            <person name="Opperdoes F."/>
            <person name="Flegontov P."/>
            <person name="Lukes J."/>
            <person name="Yurchenko V."/>
        </authorList>
    </citation>
    <scope>NUCLEOTIDE SEQUENCE [LARGE SCALE GENOMIC DNA]</scope>
    <source>
        <strain evidence="2 3">ATCC 30220</strain>
    </source>
</reference>
<protein>
    <submittedName>
        <fullName evidence="2">META domain containing protein putative (META2)</fullName>
    </submittedName>
</protein>
<dbReference type="InterPro" id="IPR000595">
    <property type="entry name" value="cNMP-bd_dom"/>
</dbReference>
<evidence type="ECO:0000313" key="2">
    <source>
        <dbReference type="EMBL" id="KPI86606.1"/>
    </source>
</evidence>
<dbReference type="InterPro" id="IPR013780">
    <property type="entry name" value="Glyco_hydro_b"/>
</dbReference>
<dbReference type="Pfam" id="PF09149">
    <property type="entry name" value="DUF1935"/>
    <property type="match status" value="1"/>
</dbReference>
<dbReference type="Gene3D" id="2.40.128.270">
    <property type="match status" value="1"/>
</dbReference>
<dbReference type="EMBL" id="LJSK01000123">
    <property type="protein sequence ID" value="KPI86606.1"/>
    <property type="molecule type" value="Genomic_DNA"/>
</dbReference>
<dbReference type="PROSITE" id="PS50042">
    <property type="entry name" value="CNMP_BINDING_3"/>
    <property type="match status" value="1"/>
</dbReference>
<dbReference type="SUPFAM" id="SSF101601">
    <property type="entry name" value="Smp-1-like"/>
    <property type="match status" value="1"/>
</dbReference>
<dbReference type="InterPro" id="IPR038670">
    <property type="entry name" value="HslJ-like_sf"/>
</dbReference>
<dbReference type="Gene3D" id="2.60.40.1180">
    <property type="entry name" value="Golgi alpha-mannosidase II"/>
    <property type="match status" value="1"/>
</dbReference>
<sequence length="445" mass="48742">MTTVDEICGTYALSHWEGKAAPVTATLTIYRCGDDVTVDAVVANGMTGQMRYEPNYLVGNLELVENQELDKNQEDVEQALIGGFADGFHVVLEASKLLLKNSTTSFVFVQSARLSDIFGEHAIIAINNQPPNREMTMRFFPDGNGGSFVVASIANSLRGQCQIESGLLRGELASTMIEADTDLAAVESEIRDGLHNGFQVSKNESGVLLRSASGSIQLCQIVSQSDLKGEYLLKSYNGQPVLTTHQATISFAPKGEKEVSISIFVANRIRGTAVLDQNILTSDEPLMSTRLVGTPAESSLESAFNVGFQYGVEAILRCSELTLKNQDCEFVLTRTAIPEVKHSDPTYKGTHCTKCFKAESNGLLFRIVNENEKKWAFHNDTENYRMHIQASFGSRSSIVPLNNAQMHQEDGGRFIVEVTVNPLTTEMFIQGDVNGFKIAYSAQPI</sequence>
<organism evidence="2 3">
    <name type="scientific">Leptomonas seymouri</name>
    <dbReference type="NCBI Taxonomy" id="5684"/>
    <lineage>
        <taxon>Eukaryota</taxon>
        <taxon>Discoba</taxon>
        <taxon>Euglenozoa</taxon>
        <taxon>Kinetoplastea</taxon>
        <taxon>Metakinetoplastina</taxon>
        <taxon>Trypanosomatida</taxon>
        <taxon>Trypanosomatidae</taxon>
        <taxon>Leishmaniinae</taxon>
        <taxon>Leptomonas</taxon>
    </lineage>
</organism>
<dbReference type="InterPro" id="IPR005184">
    <property type="entry name" value="DUF306_Meta_HslJ"/>
</dbReference>
<evidence type="ECO:0000313" key="3">
    <source>
        <dbReference type="Proteomes" id="UP000038009"/>
    </source>
</evidence>
<name>A0A0N0P5L4_LEPSE</name>
<dbReference type="InterPro" id="IPR015232">
    <property type="entry name" value="DUF1935"/>
</dbReference>
<evidence type="ECO:0000259" key="1">
    <source>
        <dbReference type="PROSITE" id="PS50042"/>
    </source>
</evidence>
<dbReference type="PANTHER" id="PTHR47047">
    <property type="entry name" value="PUTATIVE-RELATED-RELATED"/>
    <property type="match status" value="1"/>
</dbReference>
<dbReference type="Proteomes" id="UP000038009">
    <property type="component" value="Unassembled WGS sequence"/>
</dbReference>
<proteinExistence type="predicted"/>
<gene>
    <name evidence="2" type="ORF">ABL78_4335</name>
</gene>
<feature type="domain" description="Cyclic nucleotide-binding" evidence="1">
    <location>
        <begin position="82"/>
        <end position="130"/>
    </location>
</feature>
<dbReference type="PANTHER" id="PTHR47047:SF8">
    <property type="entry name" value="CYSTEINE PEPTIDASE, PUTATIVE-RELATED"/>
    <property type="match status" value="1"/>
</dbReference>
<dbReference type="OMA" id="HEKKWAF"/>
<dbReference type="OrthoDB" id="269925at2759"/>
<keyword evidence="3" id="KW-1185">Reference proteome</keyword>
<dbReference type="Pfam" id="PF03724">
    <property type="entry name" value="META"/>
    <property type="match status" value="2"/>
</dbReference>
<comment type="caution">
    <text evidence="2">The sequence shown here is derived from an EMBL/GenBank/DDBJ whole genome shotgun (WGS) entry which is preliminary data.</text>
</comment>
<dbReference type="AlphaFoldDB" id="A0A0N0P5L4"/>